<name>A0A4D4JE17_9PSEU</name>
<dbReference type="Gene3D" id="3.30.1050.40">
    <property type="match status" value="1"/>
</dbReference>
<organism evidence="2 3">
    <name type="scientific">Gandjariella thermophila</name>
    <dbReference type="NCBI Taxonomy" id="1931992"/>
    <lineage>
        <taxon>Bacteria</taxon>
        <taxon>Bacillati</taxon>
        <taxon>Actinomycetota</taxon>
        <taxon>Actinomycetes</taxon>
        <taxon>Pseudonocardiales</taxon>
        <taxon>Pseudonocardiaceae</taxon>
        <taxon>Gandjariella</taxon>
    </lineage>
</organism>
<reference evidence="3" key="1">
    <citation type="submission" date="2019-04" db="EMBL/GenBank/DDBJ databases">
        <title>Draft genome sequence of Pseudonocardiaceae bacterium SL3-2-4.</title>
        <authorList>
            <person name="Ningsih F."/>
            <person name="Yokota A."/>
            <person name="Sakai Y."/>
            <person name="Nanatani K."/>
            <person name="Yabe S."/>
            <person name="Oetari A."/>
            <person name="Sjamsuridzal W."/>
        </authorList>
    </citation>
    <scope>NUCLEOTIDE SEQUENCE [LARGE SCALE GENOMIC DNA]</scope>
    <source>
        <strain evidence="3">SL3-2-4</strain>
    </source>
</reference>
<dbReference type="AlphaFoldDB" id="A0A4D4JE17"/>
<dbReference type="RefSeq" id="WP_137815179.1">
    <property type="nucleotide sequence ID" value="NZ_BJFL01000021.1"/>
</dbReference>
<proteinExistence type="predicted"/>
<accession>A0A4D4JE17</accession>
<dbReference type="Proteomes" id="UP000298860">
    <property type="component" value="Unassembled WGS sequence"/>
</dbReference>
<dbReference type="EMBL" id="BJFL01000021">
    <property type="protein sequence ID" value="GDY32147.1"/>
    <property type="molecule type" value="Genomic_DNA"/>
</dbReference>
<evidence type="ECO:0000313" key="3">
    <source>
        <dbReference type="Proteomes" id="UP000298860"/>
    </source>
</evidence>
<dbReference type="InterPro" id="IPR041629">
    <property type="entry name" value="SCP_3"/>
</dbReference>
<dbReference type="SUPFAM" id="SSF55718">
    <property type="entry name" value="SCP-like"/>
    <property type="match status" value="1"/>
</dbReference>
<protein>
    <recommendedName>
        <fullName evidence="1">Bacterial SCP orthologue domain-containing protein</fullName>
    </recommendedName>
</protein>
<sequence length="133" mass="14368">MPTRRPVDPNDLRTAVARVLPWLAGRAPEPRRADLAEAVRLSLRTLERVAPGRSVEVRVPPFAAVQCVTGPRHTRGTPPNVVETDPRTWLELATGRLGWSDAVAEGRVAASGVRADLTGLLPLVRVGEEVGDE</sequence>
<keyword evidence="3" id="KW-1185">Reference proteome</keyword>
<evidence type="ECO:0000259" key="1">
    <source>
        <dbReference type="Pfam" id="PF17844"/>
    </source>
</evidence>
<feature type="domain" description="Bacterial SCP orthologue" evidence="1">
    <location>
        <begin position="32"/>
        <end position="123"/>
    </location>
</feature>
<comment type="caution">
    <text evidence="2">The sequence shown here is derived from an EMBL/GenBank/DDBJ whole genome shotgun (WGS) entry which is preliminary data.</text>
</comment>
<dbReference type="InterPro" id="IPR036527">
    <property type="entry name" value="SCP2_sterol-bd_dom_sf"/>
</dbReference>
<dbReference type="Pfam" id="PF17844">
    <property type="entry name" value="SCP_3"/>
    <property type="match status" value="1"/>
</dbReference>
<dbReference type="OrthoDB" id="8481083at2"/>
<evidence type="ECO:0000313" key="2">
    <source>
        <dbReference type="EMBL" id="GDY32147.1"/>
    </source>
</evidence>
<gene>
    <name evidence="2" type="ORF">GTS_37800</name>
</gene>